<dbReference type="RefSeq" id="WP_272004650.1">
    <property type="nucleotide sequence ID" value="NZ_JAQNDN010000019.1"/>
</dbReference>
<accession>A0ABT5BF34</accession>
<dbReference type="EMBL" id="JAQNDN010000019">
    <property type="protein sequence ID" value="MDC0672687.1"/>
    <property type="molecule type" value="Genomic_DNA"/>
</dbReference>
<reference evidence="1 2" key="1">
    <citation type="submission" date="2022-11" db="EMBL/GenBank/DDBJ databases">
        <title>Minimal conservation of predation-associated metabolite biosynthetic gene clusters underscores biosynthetic potential of Myxococcota including descriptions for ten novel species: Archangium lansinium sp. nov., Myxococcus landrumus sp. nov., Nannocystis bai.</title>
        <authorList>
            <person name="Ahearne A."/>
            <person name="Stevens C."/>
            <person name="Dowd S."/>
        </authorList>
    </citation>
    <scope>NUCLEOTIDE SEQUENCE [LARGE SCALE GENOMIC DNA]</scope>
    <source>
        <strain evidence="1 2">NCELM</strain>
    </source>
</reference>
<dbReference type="Proteomes" id="UP001217838">
    <property type="component" value="Unassembled WGS sequence"/>
</dbReference>
<sequence length="381" mass="40779">MRTRPIAASLLGLLATSCHDSPSGPADPCVLRDCDVREADCHEHVAAVLACIRGSEHPLPAIEILTASEYAEKHPPGPPRTPEEQKQFEQLVRAYVLLGWLAPDWTEPTSPAAIGAPYFSYDFETGTVTIIADGSQPQSELYSLLYVLGLAARDSESDIHGLSLAEAATFDSKRALASLYAGEATLYADLAWIGDRDYEATASRLSYLNVMNAVREQLADVAVPWGAALSGFTFYFGANYVLGRYLDGGPEAVTAAYDDALASTAHALGGDLDIDAAFSAIDTALPEPPPEFTYLVQDSYGPALLQMHRVRRDGVASTPFAEQNLAREWVGDRLVIAASDTDERVAVVWQIAGPGGEIAETIVLAGDDDTLAAFESLFLAP</sequence>
<organism evidence="1 2">
    <name type="scientific">Nannocystis radixulma</name>
    <dbReference type="NCBI Taxonomy" id="2995305"/>
    <lineage>
        <taxon>Bacteria</taxon>
        <taxon>Pseudomonadati</taxon>
        <taxon>Myxococcota</taxon>
        <taxon>Polyangia</taxon>
        <taxon>Nannocystales</taxon>
        <taxon>Nannocystaceae</taxon>
        <taxon>Nannocystis</taxon>
    </lineage>
</organism>
<proteinExistence type="predicted"/>
<evidence type="ECO:0000313" key="2">
    <source>
        <dbReference type="Proteomes" id="UP001217838"/>
    </source>
</evidence>
<evidence type="ECO:0000313" key="1">
    <source>
        <dbReference type="EMBL" id="MDC0672687.1"/>
    </source>
</evidence>
<name>A0ABT5BF34_9BACT</name>
<keyword evidence="2" id="KW-1185">Reference proteome</keyword>
<gene>
    <name evidence="1" type="ORF">POL58_33355</name>
</gene>
<comment type="caution">
    <text evidence="1">The sequence shown here is derived from an EMBL/GenBank/DDBJ whole genome shotgun (WGS) entry which is preliminary data.</text>
</comment>
<protein>
    <submittedName>
        <fullName evidence="1">Uncharacterized protein</fullName>
    </submittedName>
</protein>
<dbReference type="PROSITE" id="PS51257">
    <property type="entry name" value="PROKAR_LIPOPROTEIN"/>
    <property type="match status" value="1"/>
</dbReference>